<dbReference type="Proteomes" id="UP000461730">
    <property type="component" value="Unassembled WGS sequence"/>
</dbReference>
<name>A0A7K1U2N7_9BACT</name>
<dbReference type="SUPFAM" id="SSF143100">
    <property type="entry name" value="TTHA1013/TTHA0281-like"/>
    <property type="match status" value="1"/>
</dbReference>
<protein>
    <submittedName>
        <fullName evidence="1">Toxin-antitoxin system HicB family antitoxin</fullName>
    </submittedName>
</protein>
<dbReference type="GO" id="GO:0006355">
    <property type="term" value="P:regulation of DNA-templated transcription"/>
    <property type="evidence" value="ECO:0007669"/>
    <property type="project" value="InterPro"/>
</dbReference>
<dbReference type="InterPro" id="IPR010985">
    <property type="entry name" value="Ribbon_hlx_hlx"/>
</dbReference>
<dbReference type="AlphaFoldDB" id="A0A7K1U2N7"/>
<accession>A0A7K1U2N7</accession>
<dbReference type="RefSeq" id="WP_157305967.1">
    <property type="nucleotide sequence ID" value="NZ_WRXN01000003.1"/>
</dbReference>
<dbReference type="Pfam" id="PF05534">
    <property type="entry name" value="HicB"/>
    <property type="match status" value="1"/>
</dbReference>
<gene>
    <name evidence="1" type="ORF">GO493_09770</name>
</gene>
<evidence type="ECO:0000313" key="1">
    <source>
        <dbReference type="EMBL" id="MVT08546.1"/>
    </source>
</evidence>
<comment type="caution">
    <text evidence="1">The sequence shown here is derived from an EMBL/GenBank/DDBJ whole genome shotgun (WGS) entry which is preliminary data.</text>
</comment>
<proteinExistence type="predicted"/>
<keyword evidence="2" id="KW-1185">Reference proteome</keyword>
<dbReference type="InterPro" id="IPR035069">
    <property type="entry name" value="TTHA1013/TTHA0281-like"/>
</dbReference>
<organism evidence="1 2">
    <name type="scientific">Chitinophaga tropicalis</name>
    <dbReference type="NCBI Taxonomy" id="2683588"/>
    <lineage>
        <taxon>Bacteria</taxon>
        <taxon>Pseudomonadati</taxon>
        <taxon>Bacteroidota</taxon>
        <taxon>Chitinophagia</taxon>
        <taxon>Chitinophagales</taxon>
        <taxon>Chitinophagaceae</taxon>
        <taxon>Chitinophaga</taxon>
    </lineage>
</organism>
<evidence type="ECO:0000313" key="2">
    <source>
        <dbReference type="Proteomes" id="UP000461730"/>
    </source>
</evidence>
<dbReference type="SUPFAM" id="SSF47598">
    <property type="entry name" value="Ribbon-helix-helix"/>
    <property type="match status" value="1"/>
</dbReference>
<sequence>MNDILEYKGYYATVRLSAADDVFHGRLVGINDLITFEGVSVKELKQAFIEAVEDYLETCKQLNKAPDKTYKGSFNVRIPTSLHREAAIFAASRKISLNDFVKFSIDYTLRHREHLNIEDDAILPVG</sequence>
<dbReference type="EMBL" id="WRXN01000003">
    <property type="protein sequence ID" value="MVT08546.1"/>
    <property type="molecule type" value="Genomic_DNA"/>
</dbReference>
<reference evidence="1 2" key="1">
    <citation type="submission" date="2019-12" db="EMBL/GenBank/DDBJ databases">
        <title>Chitinophaga sp. strain ysch24 (GDMCC 1.1355), whole genome shotgun sequence.</title>
        <authorList>
            <person name="Zhang X."/>
        </authorList>
    </citation>
    <scope>NUCLEOTIDE SEQUENCE [LARGE SCALE GENOMIC DNA]</scope>
    <source>
        <strain evidence="2">ysch24</strain>
    </source>
</reference>
<dbReference type="InterPro" id="IPR008651">
    <property type="entry name" value="Uncharacterised_HicB"/>
</dbReference>